<name>A0ABQ1GPG4_9BACL</name>
<dbReference type="GO" id="GO:0016301">
    <property type="term" value="F:kinase activity"/>
    <property type="evidence" value="ECO:0007669"/>
    <property type="project" value="UniProtKB-KW"/>
</dbReference>
<evidence type="ECO:0000256" key="1">
    <source>
        <dbReference type="ARBA" id="ARBA00000085"/>
    </source>
</evidence>
<dbReference type="InterPro" id="IPR004358">
    <property type="entry name" value="Sig_transdc_His_kin-like_C"/>
</dbReference>
<dbReference type="Pfam" id="PF02518">
    <property type="entry name" value="HATPase_c"/>
    <property type="match status" value="1"/>
</dbReference>
<dbReference type="PROSITE" id="PS50109">
    <property type="entry name" value="HIS_KIN"/>
    <property type="match status" value="1"/>
</dbReference>
<evidence type="ECO:0000256" key="5">
    <source>
        <dbReference type="ARBA" id="ARBA00022679"/>
    </source>
</evidence>
<accession>A0ABQ1GPG4</accession>
<comment type="subcellular location">
    <subcellularLocation>
        <location evidence="2">Membrane</location>
    </subcellularLocation>
</comment>
<evidence type="ECO:0000256" key="9">
    <source>
        <dbReference type="ARBA" id="ARBA00023012"/>
    </source>
</evidence>
<dbReference type="EMBL" id="BMEX01000006">
    <property type="protein sequence ID" value="GGA47595.1"/>
    <property type="molecule type" value="Genomic_DNA"/>
</dbReference>
<feature type="domain" description="Histidine kinase" evidence="12">
    <location>
        <begin position="350"/>
        <end position="574"/>
    </location>
</feature>
<dbReference type="InterPro" id="IPR050351">
    <property type="entry name" value="BphY/WalK/GraS-like"/>
</dbReference>
<gene>
    <name evidence="13" type="ORF">GCM10007416_20920</name>
</gene>
<comment type="caution">
    <text evidence="13">The sequence shown here is derived from an EMBL/GenBank/DDBJ whole genome shotgun (WGS) entry which is preliminary data.</text>
</comment>
<dbReference type="InterPro" id="IPR005467">
    <property type="entry name" value="His_kinase_dom"/>
</dbReference>
<comment type="catalytic activity">
    <reaction evidence="1">
        <text>ATP + protein L-histidine = ADP + protein N-phospho-L-histidine.</text>
        <dbReference type="EC" id="2.7.13.3"/>
    </reaction>
</comment>
<dbReference type="EC" id="2.7.13.3" evidence="3"/>
<dbReference type="PRINTS" id="PR00344">
    <property type="entry name" value="BCTRLSENSOR"/>
</dbReference>
<evidence type="ECO:0000256" key="6">
    <source>
        <dbReference type="ARBA" id="ARBA00022741"/>
    </source>
</evidence>
<evidence type="ECO:0000256" key="10">
    <source>
        <dbReference type="SAM" id="Coils"/>
    </source>
</evidence>
<organism evidence="13 14">
    <name type="scientific">Kroppenstedtia guangzhouensis</name>
    <dbReference type="NCBI Taxonomy" id="1274356"/>
    <lineage>
        <taxon>Bacteria</taxon>
        <taxon>Bacillati</taxon>
        <taxon>Bacillota</taxon>
        <taxon>Bacilli</taxon>
        <taxon>Bacillales</taxon>
        <taxon>Thermoactinomycetaceae</taxon>
        <taxon>Kroppenstedtia</taxon>
    </lineage>
</organism>
<dbReference type="PANTHER" id="PTHR42878:SF13">
    <property type="entry name" value="HISTIDINE KINASE"/>
    <property type="match status" value="1"/>
</dbReference>
<dbReference type="InterPro" id="IPR003594">
    <property type="entry name" value="HATPase_dom"/>
</dbReference>
<keyword evidence="11" id="KW-0812">Transmembrane</keyword>
<feature type="coiled-coil region" evidence="10">
    <location>
        <begin position="316"/>
        <end position="346"/>
    </location>
</feature>
<dbReference type="RefSeq" id="WP_188432483.1">
    <property type="nucleotide sequence ID" value="NZ_BMEX01000006.1"/>
</dbReference>
<sequence length="574" mass="65762">MTLKARLTWRFLLWLILFLGGMFLLYFLVMISLFGINIPGGENPYIGDVMRNMKKATVVEGEQVRLSEEGIRELERLSAWLQILDDQGEEVYRRGGPRELPRRYSPGSLQDSVALSDLHTWHGSVKGKKLTWILGIEENSLVRRAAESAAIRGNRVQLPDPIREEIRRSGGWIQVLDETGREVESYRRPASHPDRLTAGEVREALSRKGRSGYRFHYWHDRRNGRDWTWLLAEPAVEEEPLMEAYDRIELTYFPLWALVTVIIAFLFGHRLGSPILHMMNWLKNLSNGKLQEPKDKRGRPASRSGEGRLRRPYRVYREVIQSLDSLTGSLKQAEEARSRLEKSREEWITGVSHDLKTPLSSIKGYADLLATDRFQWSEAEVRQFAGNIREKSEYMERLLEDLGLTFRLKNEALPLKPQPVDAAELLRRSAIDLANNPRFENREMVLDVPEERVTYPLDAAWFKRALDNLIANAAIHNPPETRIRLTLEIRGEKEGLSYPGLLFRVEDNGRGMDAESVTRLFDRYYRGTRTGSEQGTGLGMAIARQLVEAHGGEIRVESQPGSGTRVEVLLPPKS</sequence>
<evidence type="ECO:0000256" key="7">
    <source>
        <dbReference type="ARBA" id="ARBA00022777"/>
    </source>
</evidence>
<dbReference type="SMART" id="SM00388">
    <property type="entry name" value="HisKA"/>
    <property type="match status" value="1"/>
</dbReference>
<evidence type="ECO:0000256" key="3">
    <source>
        <dbReference type="ARBA" id="ARBA00012438"/>
    </source>
</evidence>
<keyword evidence="7 13" id="KW-0418">Kinase</keyword>
<evidence type="ECO:0000256" key="11">
    <source>
        <dbReference type="SAM" id="Phobius"/>
    </source>
</evidence>
<keyword evidence="11" id="KW-0472">Membrane</keyword>
<dbReference type="InterPro" id="IPR036890">
    <property type="entry name" value="HATPase_C_sf"/>
</dbReference>
<keyword evidence="9" id="KW-0902">Two-component regulatory system</keyword>
<dbReference type="CDD" id="cd00082">
    <property type="entry name" value="HisKA"/>
    <property type="match status" value="1"/>
</dbReference>
<dbReference type="SUPFAM" id="SSF55874">
    <property type="entry name" value="ATPase domain of HSP90 chaperone/DNA topoisomerase II/histidine kinase"/>
    <property type="match status" value="1"/>
</dbReference>
<dbReference type="SMART" id="SM00387">
    <property type="entry name" value="HATPase_c"/>
    <property type="match status" value="1"/>
</dbReference>
<keyword evidence="14" id="KW-1185">Reference proteome</keyword>
<dbReference type="Gene3D" id="3.30.565.10">
    <property type="entry name" value="Histidine kinase-like ATPase, C-terminal domain"/>
    <property type="match status" value="1"/>
</dbReference>
<proteinExistence type="predicted"/>
<dbReference type="SUPFAM" id="SSF47384">
    <property type="entry name" value="Homodimeric domain of signal transducing histidine kinase"/>
    <property type="match status" value="1"/>
</dbReference>
<dbReference type="Pfam" id="PF00512">
    <property type="entry name" value="HisKA"/>
    <property type="match status" value="1"/>
</dbReference>
<dbReference type="InterPro" id="IPR036097">
    <property type="entry name" value="HisK_dim/P_sf"/>
</dbReference>
<keyword evidence="11" id="KW-1133">Transmembrane helix</keyword>
<keyword evidence="5" id="KW-0808">Transferase</keyword>
<keyword evidence="8" id="KW-0067">ATP-binding</keyword>
<feature type="transmembrane region" description="Helical" evidence="11">
    <location>
        <begin position="12"/>
        <end position="36"/>
    </location>
</feature>
<keyword evidence="4" id="KW-0597">Phosphoprotein</keyword>
<protein>
    <recommendedName>
        <fullName evidence="3">histidine kinase</fullName>
        <ecNumber evidence="3">2.7.13.3</ecNumber>
    </recommendedName>
</protein>
<evidence type="ECO:0000256" key="8">
    <source>
        <dbReference type="ARBA" id="ARBA00022840"/>
    </source>
</evidence>
<dbReference type="CDD" id="cd00075">
    <property type="entry name" value="HATPase"/>
    <property type="match status" value="1"/>
</dbReference>
<keyword evidence="6" id="KW-0547">Nucleotide-binding</keyword>
<dbReference type="Gene3D" id="1.10.287.130">
    <property type="match status" value="1"/>
</dbReference>
<evidence type="ECO:0000256" key="4">
    <source>
        <dbReference type="ARBA" id="ARBA00022553"/>
    </source>
</evidence>
<evidence type="ECO:0000259" key="12">
    <source>
        <dbReference type="PROSITE" id="PS50109"/>
    </source>
</evidence>
<evidence type="ECO:0000313" key="14">
    <source>
        <dbReference type="Proteomes" id="UP000617979"/>
    </source>
</evidence>
<reference evidence="14" key="1">
    <citation type="journal article" date="2019" name="Int. J. Syst. Evol. Microbiol.">
        <title>The Global Catalogue of Microorganisms (GCM) 10K type strain sequencing project: providing services to taxonomists for standard genome sequencing and annotation.</title>
        <authorList>
            <consortium name="The Broad Institute Genomics Platform"/>
            <consortium name="The Broad Institute Genome Sequencing Center for Infectious Disease"/>
            <person name="Wu L."/>
            <person name="Ma J."/>
        </authorList>
    </citation>
    <scope>NUCLEOTIDE SEQUENCE [LARGE SCALE GENOMIC DNA]</scope>
    <source>
        <strain evidence="14">CGMCC 1.12404</strain>
    </source>
</reference>
<dbReference type="Proteomes" id="UP000617979">
    <property type="component" value="Unassembled WGS sequence"/>
</dbReference>
<keyword evidence="10" id="KW-0175">Coiled coil</keyword>
<dbReference type="PANTHER" id="PTHR42878">
    <property type="entry name" value="TWO-COMPONENT HISTIDINE KINASE"/>
    <property type="match status" value="1"/>
</dbReference>
<evidence type="ECO:0000256" key="2">
    <source>
        <dbReference type="ARBA" id="ARBA00004370"/>
    </source>
</evidence>
<evidence type="ECO:0000313" key="13">
    <source>
        <dbReference type="EMBL" id="GGA47595.1"/>
    </source>
</evidence>
<dbReference type="InterPro" id="IPR003661">
    <property type="entry name" value="HisK_dim/P_dom"/>
</dbReference>